<keyword evidence="1" id="KW-0812">Transmembrane</keyword>
<dbReference type="CDD" id="cd00090">
    <property type="entry name" value="HTH_ARSR"/>
    <property type="match status" value="1"/>
</dbReference>
<dbReference type="InterPro" id="IPR011991">
    <property type="entry name" value="ArsR-like_HTH"/>
</dbReference>
<dbReference type="InterPro" id="IPR027395">
    <property type="entry name" value="WH_DNA-bd_dom"/>
</dbReference>
<evidence type="ECO:0000259" key="2">
    <source>
        <dbReference type="SMART" id="SM00418"/>
    </source>
</evidence>
<dbReference type="KEGG" id="sshi:J5U23_01966"/>
<dbReference type="PANTHER" id="PTHR37318:SF1">
    <property type="entry name" value="BSL7504 PROTEIN"/>
    <property type="match status" value="1"/>
</dbReference>
<proteinExistence type="predicted"/>
<gene>
    <name evidence="3" type="ORF">J5U23_01966</name>
</gene>
<sequence>MNDEEERIKELIQFLNNRALNNSVRLAILIALYTFGQMTFSEILEYSRIPKSSLLMHLQILEEEGLVITKKGFTVNGVRTFVRITDKGRETVKEYIRLIGNMS</sequence>
<dbReference type="InterPro" id="IPR001845">
    <property type="entry name" value="HTH_ArsR_DNA-bd_dom"/>
</dbReference>
<organism evidence="3 4">
    <name type="scientific">Saccharolobus shibatae (strain ATCC 51178 / DSM 5389 / JCM 8931 / NBRC 15437 / B12)</name>
    <name type="common">Sulfolobus shibatae</name>
    <dbReference type="NCBI Taxonomy" id="523848"/>
    <lineage>
        <taxon>Archaea</taxon>
        <taxon>Thermoproteota</taxon>
        <taxon>Thermoprotei</taxon>
        <taxon>Sulfolobales</taxon>
        <taxon>Sulfolobaceae</taxon>
        <taxon>Saccharolobus</taxon>
    </lineage>
</organism>
<dbReference type="GeneID" id="65563469"/>
<feature type="transmembrane region" description="Helical" evidence="1">
    <location>
        <begin position="24"/>
        <end position="44"/>
    </location>
</feature>
<dbReference type="GO" id="GO:0003700">
    <property type="term" value="F:DNA-binding transcription factor activity"/>
    <property type="evidence" value="ECO:0007669"/>
    <property type="project" value="InterPro"/>
</dbReference>
<protein>
    <submittedName>
        <fullName evidence="3">Transcription regulator</fullName>
    </submittedName>
</protein>
<evidence type="ECO:0000256" key="1">
    <source>
        <dbReference type="SAM" id="Phobius"/>
    </source>
</evidence>
<dbReference type="PANTHER" id="PTHR37318">
    <property type="entry name" value="BSL7504 PROTEIN"/>
    <property type="match status" value="1"/>
</dbReference>
<evidence type="ECO:0000313" key="4">
    <source>
        <dbReference type="Proteomes" id="UP000694018"/>
    </source>
</evidence>
<dbReference type="AlphaFoldDB" id="A0A8F5BPK9"/>
<accession>A0A8F5BPK9</accession>
<dbReference type="Pfam" id="PF13601">
    <property type="entry name" value="HTH_34"/>
    <property type="match status" value="1"/>
</dbReference>
<evidence type="ECO:0000313" key="3">
    <source>
        <dbReference type="EMBL" id="QXJ29097.1"/>
    </source>
</evidence>
<dbReference type="Proteomes" id="UP000694018">
    <property type="component" value="Chromosome"/>
</dbReference>
<reference evidence="3" key="1">
    <citation type="journal article" date="2021" name="Environ. Microbiol.">
        <title>New insights into the diversity and evolution of the archaeal mobilome from three complete genomes of Saccharolobus shibatae.</title>
        <authorList>
            <person name="Medvedeva S."/>
            <person name="Brandt D."/>
            <person name="Cvirkaite-Krupovic V."/>
            <person name="Liu Y."/>
            <person name="Severinov K."/>
            <person name="Ishino S."/>
            <person name="Ishino Y."/>
            <person name="Prangishvili D."/>
            <person name="Kalinowski J."/>
            <person name="Krupovic M."/>
        </authorList>
    </citation>
    <scope>NUCLEOTIDE SEQUENCE</scope>
    <source>
        <strain evidence="3">B12</strain>
    </source>
</reference>
<dbReference type="OrthoDB" id="41119at2157"/>
<keyword evidence="1" id="KW-0472">Membrane</keyword>
<keyword evidence="1" id="KW-1133">Transmembrane helix</keyword>
<name>A0A8F5BPK9_SACSH</name>
<feature type="domain" description="HTH arsR-type" evidence="2">
    <location>
        <begin position="13"/>
        <end position="97"/>
    </location>
</feature>
<dbReference type="RefSeq" id="WP_218266020.1">
    <property type="nucleotide sequence ID" value="NZ_CP077717.1"/>
</dbReference>
<dbReference type="EMBL" id="CP077717">
    <property type="protein sequence ID" value="QXJ29097.1"/>
    <property type="molecule type" value="Genomic_DNA"/>
</dbReference>
<dbReference type="SMART" id="SM00418">
    <property type="entry name" value="HTH_ARSR"/>
    <property type="match status" value="1"/>
</dbReference>